<sequence>MLRLIVAVLIKYVLLQYLGCKLSYSLSFTKKKNKRSFQNEVSKLYRITSLIINNPYQEFL</sequence>
<name>A0A2P5CFY3_PARAD</name>
<organism evidence="1 2">
    <name type="scientific">Parasponia andersonii</name>
    <name type="common">Sponia andersonii</name>
    <dbReference type="NCBI Taxonomy" id="3476"/>
    <lineage>
        <taxon>Eukaryota</taxon>
        <taxon>Viridiplantae</taxon>
        <taxon>Streptophyta</taxon>
        <taxon>Embryophyta</taxon>
        <taxon>Tracheophyta</taxon>
        <taxon>Spermatophyta</taxon>
        <taxon>Magnoliopsida</taxon>
        <taxon>eudicotyledons</taxon>
        <taxon>Gunneridae</taxon>
        <taxon>Pentapetalae</taxon>
        <taxon>rosids</taxon>
        <taxon>fabids</taxon>
        <taxon>Rosales</taxon>
        <taxon>Cannabaceae</taxon>
        <taxon>Parasponia</taxon>
    </lineage>
</organism>
<dbReference type="Proteomes" id="UP000237105">
    <property type="component" value="Unassembled WGS sequence"/>
</dbReference>
<keyword evidence="2" id="KW-1185">Reference proteome</keyword>
<dbReference type="AlphaFoldDB" id="A0A2P5CFY3"/>
<proteinExistence type="predicted"/>
<evidence type="ECO:0000313" key="1">
    <source>
        <dbReference type="EMBL" id="PON59905.1"/>
    </source>
</evidence>
<protein>
    <submittedName>
        <fullName evidence="1">Uncharacterized protein</fullName>
    </submittedName>
</protein>
<comment type="caution">
    <text evidence="1">The sequence shown here is derived from an EMBL/GenBank/DDBJ whole genome shotgun (WGS) entry which is preliminary data.</text>
</comment>
<accession>A0A2P5CFY3</accession>
<reference evidence="2" key="1">
    <citation type="submission" date="2016-06" db="EMBL/GenBank/DDBJ databases">
        <title>Parallel loss of symbiosis genes in relatives of nitrogen-fixing non-legume Parasponia.</title>
        <authorList>
            <person name="Van Velzen R."/>
            <person name="Holmer R."/>
            <person name="Bu F."/>
            <person name="Rutten L."/>
            <person name="Van Zeijl A."/>
            <person name="Liu W."/>
            <person name="Santuari L."/>
            <person name="Cao Q."/>
            <person name="Sharma T."/>
            <person name="Shen D."/>
            <person name="Roswanjaya Y."/>
            <person name="Wardhani T."/>
            <person name="Kalhor M.S."/>
            <person name="Jansen J."/>
            <person name="Van den Hoogen J."/>
            <person name="Gungor B."/>
            <person name="Hartog M."/>
            <person name="Hontelez J."/>
            <person name="Verver J."/>
            <person name="Yang W.-C."/>
            <person name="Schijlen E."/>
            <person name="Repin R."/>
            <person name="Schilthuizen M."/>
            <person name="Schranz E."/>
            <person name="Heidstra R."/>
            <person name="Miyata K."/>
            <person name="Fedorova E."/>
            <person name="Kohlen W."/>
            <person name="Bisseling T."/>
            <person name="Smit S."/>
            <person name="Geurts R."/>
        </authorList>
    </citation>
    <scope>NUCLEOTIDE SEQUENCE [LARGE SCALE GENOMIC DNA]</scope>
    <source>
        <strain evidence="2">cv. WU1-14</strain>
    </source>
</reference>
<gene>
    <name evidence="1" type="ORF">PanWU01x14_156240</name>
</gene>
<dbReference type="EMBL" id="JXTB01000135">
    <property type="protein sequence ID" value="PON59905.1"/>
    <property type="molecule type" value="Genomic_DNA"/>
</dbReference>
<evidence type="ECO:0000313" key="2">
    <source>
        <dbReference type="Proteomes" id="UP000237105"/>
    </source>
</evidence>